<dbReference type="PANTHER" id="PTHR46260">
    <property type="entry name" value="RING-TYPE DOMAIN-CONTAINING PROTEIN"/>
    <property type="match status" value="1"/>
</dbReference>
<dbReference type="PhylomeDB" id="B3RL18"/>
<dbReference type="EMBL" id="DS985241">
    <property type="protein sequence ID" value="EDV29470.1"/>
    <property type="molecule type" value="Genomic_DNA"/>
</dbReference>
<dbReference type="PANTHER" id="PTHR46260:SF3">
    <property type="entry name" value="RING-TYPE DOMAIN-CONTAINING PROTEIN"/>
    <property type="match status" value="1"/>
</dbReference>
<keyword evidence="6" id="KW-1185">Reference proteome</keyword>
<evidence type="ECO:0000256" key="3">
    <source>
        <dbReference type="SAM" id="MobiDB-lite"/>
    </source>
</evidence>
<feature type="domain" description="CARD" evidence="4">
    <location>
        <begin position="2"/>
        <end position="93"/>
    </location>
</feature>
<dbReference type="GO" id="GO:0005737">
    <property type="term" value="C:cytoplasm"/>
    <property type="evidence" value="ECO:0000318"/>
    <property type="project" value="GO_Central"/>
</dbReference>
<dbReference type="STRING" id="10228.B3RL18"/>
<dbReference type="KEGG" id="tad:TRIADDRAFT_51845"/>
<dbReference type="CTD" id="6749103"/>
<evidence type="ECO:0000259" key="4">
    <source>
        <dbReference type="PROSITE" id="PS50209"/>
    </source>
</evidence>
<dbReference type="InterPro" id="IPR006652">
    <property type="entry name" value="Kelch_1"/>
</dbReference>
<dbReference type="PROSITE" id="PS50209">
    <property type="entry name" value="CARD"/>
    <property type="match status" value="1"/>
</dbReference>
<dbReference type="Gene3D" id="1.10.533.10">
    <property type="entry name" value="Death Domain, Fas"/>
    <property type="match status" value="1"/>
</dbReference>
<protein>
    <recommendedName>
        <fullName evidence="4">CARD domain-containing protein</fullName>
    </recommendedName>
</protein>
<feature type="compositionally biased region" description="Polar residues" evidence="3">
    <location>
        <begin position="106"/>
        <end position="128"/>
    </location>
</feature>
<dbReference type="Pfam" id="PF00619">
    <property type="entry name" value="CARD"/>
    <property type="match status" value="1"/>
</dbReference>
<dbReference type="HOGENOM" id="CLU_594935_0_0_1"/>
<dbReference type="InterPro" id="IPR051746">
    <property type="entry name" value="Kelch_domain_containing_8"/>
</dbReference>
<dbReference type="OMA" id="NEARYCH"/>
<dbReference type="GO" id="GO:0031463">
    <property type="term" value="C:Cul3-RING ubiquitin ligase complex"/>
    <property type="evidence" value="ECO:0000318"/>
    <property type="project" value="GO_Central"/>
</dbReference>
<dbReference type="eggNOG" id="KOG4441">
    <property type="taxonomic scope" value="Eukaryota"/>
</dbReference>
<dbReference type="GO" id="GO:1990756">
    <property type="term" value="F:ubiquitin-like ligase-substrate adaptor activity"/>
    <property type="evidence" value="ECO:0000318"/>
    <property type="project" value="GO_Central"/>
</dbReference>
<evidence type="ECO:0000256" key="1">
    <source>
        <dbReference type="ARBA" id="ARBA00022441"/>
    </source>
</evidence>
<dbReference type="GeneID" id="6749103"/>
<organism evidence="5 6">
    <name type="scientific">Trichoplax adhaerens</name>
    <name type="common">Trichoplax reptans</name>
    <dbReference type="NCBI Taxonomy" id="10228"/>
    <lineage>
        <taxon>Eukaryota</taxon>
        <taxon>Metazoa</taxon>
        <taxon>Placozoa</taxon>
        <taxon>Uniplacotomia</taxon>
        <taxon>Trichoplacea</taxon>
        <taxon>Trichoplacidae</taxon>
        <taxon>Trichoplax</taxon>
    </lineage>
</organism>
<dbReference type="OrthoDB" id="7923847at2759"/>
<proteinExistence type="predicted"/>
<keyword evidence="1" id="KW-0880">Kelch repeat</keyword>
<sequence length="460" mass="51754">MDRDQTVSIISSHRIRLINCLKKNILPGITQLYNKKFFAIKDCQQVKGESTPAAQASKILDLAVSKSNKKLSIFIEALLTVCPELQELFATNQSDHDGNIHDPEDSQSILPWQGNTDNDSKTTSQQVSPREIEDQIKVMNVRGDNNQQADNSKSNINSEIELEKNHHIFIAGGINDGYLCNHVEVFDSTTISWTTLYPMEAGCYGASGGILTNKFIVCGGFVETDGLSNRTRYCNLKTMKWDTLECMKEPKKYSCSCVWNNRLIIVGGLKGTEALKKVEVYFYNSGVWSRTSLPAMISRRYGSACVTTKNHLVVVGGQGEHDGLPLSSVESYQLSHKAWEKPQWKILNKMCQPRTFPAAATWHDYIIVAGGFDGVQKLDTVEWYDIRTNKWKLLTKMPSRRDNCQAKVIGNYYIIIGGNDGKHNLTNVDAFDLVEKKWHRLPGLRFGRSSYACGDLHLQI</sequence>
<reference evidence="5 6" key="1">
    <citation type="journal article" date="2008" name="Nature">
        <title>The Trichoplax genome and the nature of placozoans.</title>
        <authorList>
            <person name="Srivastava M."/>
            <person name="Begovic E."/>
            <person name="Chapman J."/>
            <person name="Putnam N.H."/>
            <person name="Hellsten U."/>
            <person name="Kawashima T."/>
            <person name="Kuo A."/>
            <person name="Mitros T."/>
            <person name="Salamov A."/>
            <person name="Carpenter M.L."/>
            <person name="Signorovitch A.Y."/>
            <person name="Moreno M.A."/>
            <person name="Kamm K."/>
            <person name="Grimwood J."/>
            <person name="Schmutz J."/>
            <person name="Shapiro H."/>
            <person name="Grigoriev I.V."/>
            <person name="Buss L.W."/>
            <person name="Schierwater B."/>
            <person name="Dellaporta S.L."/>
            <person name="Rokhsar D.S."/>
        </authorList>
    </citation>
    <scope>NUCLEOTIDE SEQUENCE [LARGE SCALE GENOMIC DNA]</scope>
    <source>
        <strain evidence="5 6">Grell-BS-1999</strain>
    </source>
</reference>
<keyword evidence="2" id="KW-0677">Repeat</keyword>
<dbReference type="Proteomes" id="UP000009022">
    <property type="component" value="Unassembled WGS sequence"/>
</dbReference>
<evidence type="ECO:0000313" key="5">
    <source>
        <dbReference type="EMBL" id="EDV29470.1"/>
    </source>
</evidence>
<dbReference type="SUPFAM" id="SSF117281">
    <property type="entry name" value="Kelch motif"/>
    <property type="match status" value="2"/>
</dbReference>
<gene>
    <name evidence="5" type="ORF">TRIADDRAFT_51845</name>
</gene>
<dbReference type="Pfam" id="PF24681">
    <property type="entry name" value="Kelch_KLHDC2_KLHL20_DRC7"/>
    <property type="match status" value="1"/>
</dbReference>
<dbReference type="Gene3D" id="2.120.10.80">
    <property type="entry name" value="Kelch-type beta propeller"/>
    <property type="match status" value="2"/>
</dbReference>
<dbReference type="SMART" id="SM00612">
    <property type="entry name" value="Kelch"/>
    <property type="match status" value="6"/>
</dbReference>
<feature type="compositionally biased region" description="Basic and acidic residues" evidence="3">
    <location>
        <begin position="94"/>
        <end position="104"/>
    </location>
</feature>
<name>B3RL18_TRIAD</name>
<feature type="region of interest" description="Disordered" evidence="3">
    <location>
        <begin position="93"/>
        <end position="131"/>
    </location>
</feature>
<dbReference type="GO" id="GO:0042981">
    <property type="term" value="P:regulation of apoptotic process"/>
    <property type="evidence" value="ECO:0007669"/>
    <property type="project" value="InterPro"/>
</dbReference>
<evidence type="ECO:0000313" key="6">
    <source>
        <dbReference type="Proteomes" id="UP000009022"/>
    </source>
</evidence>
<dbReference type="AlphaFoldDB" id="B3RL18"/>
<dbReference type="RefSeq" id="XP_002108672.1">
    <property type="nucleotide sequence ID" value="XM_002108636.1"/>
</dbReference>
<dbReference type="InParanoid" id="B3RL18"/>
<dbReference type="InterPro" id="IPR011029">
    <property type="entry name" value="DEATH-like_dom_sf"/>
</dbReference>
<dbReference type="InterPro" id="IPR015915">
    <property type="entry name" value="Kelch-typ_b-propeller"/>
</dbReference>
<accession>B3RL18</accession>
<dbReference type="Pfam" id="PF01344">
    <property type="entry name" value="Kelch_1"/>
    <property type="match status" value="1"/>
</dbReference>
<evidence type="ECO:0000256" key="2">
    <source>
        <dbReference type="ARBA" id="ARBA00022737"/>
    </source>
</evidence>
<dbReference type="CDD" id="cd01671">
    <property type="entry name" value="CARD"/>
    <property type="match status" value="1"/>
</dbReference>
<dbReference type="SUPFAM" id="SSF47986">
    <property type="entry name" value="DEATH domain"/>
    <property type="match status" value="1"/>
</dbReference>
<dbReference type="GO" id="GO:0043161">
    <property type="term" value="P:proteasome-mediated ubiquitin-dependent protein catabolic process"/>
    <property type="evidence" value="ECO:0000318"/>
    <property type="project" value="GO_Central"/>
</dbReference>
<dbReference type="InterPro" id="IPR001315">
    <property type="entry name" value="CARD"/>
</dbReference>